<protein>
    <submittedName>
        <fullName evidence="1">Uncharacterized protein</fullName>
    </submittedName>
</protein>
<accession>U5L4Q1</accession>
<dbReference type="EMBL" id="CP006643">
    <property type="protein sequence ID" value="AGX02659.1"/>
    <property type="molecule type" value="Genomic_DNA"/>
</dbReference>
<organism evidence="1 2">
    <name type="scientific">Bacillus infantis NRRL B-14911</name>
    <dbReference type="NCBI Taxonomy" id="1367477"/>
    <lineage>
        <taxon>Bacteria</taxon>
        <taxon>Bacillati</taxon>
        <taxon>Bacillota</taxon>
        <taxon>Bacilli</taxon>
        <taxon>Bacillales</taxon>
        <taxon>Bacillaceae</taxon>
        <taxon>Bacillus</taxon>
    </lineage>
</organism>
<dbReference type="HOGENOM" id="CLU_220716_0_0_9"/>
<dbReference type="AlphaFoldDB" id="U5L4Q1"/>
<sequence length="34" mass="3722">MDYKLEIPGSQDTVTLGEAISGQDTMLVFVRHLG</sequence>
<dbReference type="Proteomes" id="UP000017805">
    <property type="component" value="Chromosome"/>
</dbReference>
<reference evidence="1 2" key="1">
    <citation type="submission" date="2013-07" db="EMBL/GenBank/DDBJ databases">
        <title>Complete genome sequence of Bacillus infantis NRRL B-14911 that has potential to induce cardiac disease by antigenic mimicry.</title>
        <authorList>
            <person name="Massilamany C."/>
            <person name="Smith T.P.L."/>
            <person name="Loy J.D."/>
            <person name="Barletta R."/>
            <person name="Reddy J."/>
        </authorList>
    </citation>
    <scope>NUCLEOTIDE SEQUENCE [LARGE SCALE GENOMIC DNA]</scope>
    <source>
        <strain evidence="1 2">NRRL B-14911</strain>
    </source>
</reference>
<name>U5L4Q1_9BACI</name>
<evidence type="ECO:0000313" key="1">
    <source>
        <dbReference type="EMBL" id="AGX02659.1"/>
    </source>
</evidence>
<gene>
    <name evidence="1" type="ORF">N288_03480</name>
</gene>
<proteinExistence type="predicted"/>
<evidence type="ECO:0000313" key="2">
    <source>
        <dbReference type="Proteomes" id="UP000017805"/>
    </source>
</evidence>
<keyword evidence="2" id="KW-1185">Reference proteome</keyword>
<dbReference type="KEGG" id="bif:N288_03480"/>
<dbReference type="STRING" id="1367477.N288_03480"/>